<feature type="domain" description="HTH lysR-type" evidence="5">
    <location>
        <begin position="3"/>
        <end position="60"/>
    </location>
</feature>
<dbReference type="PANTHER" id="PTHR30126:SF4">
    <property type="entry name" value="LYSR FAMILY TRANSCRIPTIONAL REGULATOR"/>
    <property type="match status" value="1"/>
</dbReference>
<dbReference type="InterPro" id="IPR036388">
    <property type="entry name" value="WH-like_DNA-bd_sf"/>
</dbReference>
<comment type="similarity">
    <text evidence="1">Belongs to the LysR transcriptional regulatory family.</text>
</comment>
<keyword evidence="2" id="KW-0805">Transcription regulation</keyword>
<dbReference type="Pfam" id="PF00126">
    <property type="entry name" value="HTH_1"/>
    <property type="match status" value="1"/>
</dbReference>
<sequence length="302" mass="33358">MKLDLDALAALDAVVTTGSYAQAAEHLHKVTSAVSYQVKKLEEQLRLPLLDRSGYRVRLTPQGEAVLAEGRRLLQHAHQVEALAQQLATGWEPRLLVVVDGILPQADTLQALKQLADEGIPTRVQLKIEFLHGVQYRFEKDRADLMLVKEYEPAAQCRALALPEVECVLCVAPGHPLARQGRPATLAELQAHVELSVQDSSERGDDRHMFGGERVFYLSGFMAKRQALLMGMGFGWIPRYLADEPLASGALLELAYEGGSRYRFTPWLVQRLDRPLGRAGQRLVELLAPASRPSSPSGARDA</sequence>
<keyword evidence="7" id="KW-1185">Reference proteome</keyword>
<evidence type="ECO:0000256" key="2">
    <source>
        <dbReference type="ARBA" id="ARBA00023015"/>
    </source>
</evidence>
<accession>A0ABT7LNZ2</accession>
<comment type="caution">
    <text evidence="6">The sequence shown here is derived from an EMBL/GenBank/DDBJ whole genome shotgun (WGS) entry which is preliminary data.</text>
</comment>
<evidence type="ECO:0000256" key="1">
    <source>
        <dbReference type="ARBA" id="ARBA00009437"/>
    </source>
</evidence>
<dbReference type="Gene3D" id="1.10.10.10">
    <property type="entry name" value="Winged helix-like DNA-binding domain superfamily/Winged helix DNA-binding domain"/>
    <property type="match status" value="1"/>
</dbReference>
<dbReference type="Pfam" id="PF03466">
    <property type="entry name" value="LysR_substrate"/>
    <property type="match status" value="1"/>
</dbReference>
<evidence type="ECO:0000313" key="7">
    <source>
        <dbReference type="Proteomes" id="UP001238603"/>
    </source>
</evidence>
<protein>
    <submittedName>
        <fullName evidence="6">LysR family transcriptional regulator</fullName>
    </submittedName>
</protein>
<dbReference type="SUPFAM" id="SSF53850">
    <property type="entry name" value="Periplasmic binding protein-like II"/>
    <property type="match status" value="1"/>
</dbReference>
<dbReference type="InterPro" id="IPR000847">
    <property type="entry name" value="LysR_HTH_N"/>
</dbReference>
<reference evidence="6 7" key="1">
    <citation type="submission" date="2023-06" db="EMBL/GenBank/DDBJ databases">
        <title>Pelomonas sp. APW6 16S ribosomal RNA gene genome sequencing and assembly.</title>
        <authorList>
            <person name="Woo H."/>
        </authorList>
    </citation>
    <scope>NUCLEOTIDE SEQUENCE [LARGE SCALE GENOMIC DNA]</scope>
    <source>
        <strain evidence="6 7">APW6</strain>
    </source>
</reference>
<organism evidence="6 7">
    <name type="scientific">Roseateles subflavus</name>
    <dbReference type="NCBI Taxonomy" id="3053353"/>
    <lineage>
        <taxon>Bacteria</taxon>
        <taxon>Pseudomonadati</taxon>
        <taxon>Pseudomonadota</taxon>
        <taxon>Betaproteobacteria</taxon>
        <taxon>Burkholderiales</taxon>
        <taxon>Sphaerotilaceae</taxon>
        <taxon>Roseateles</taxon>
    </lineage>
</organism>
<dbReference type="RefSeq" id="WP_285984667.1">
    <property type="nucleotide sequence ID" value="NZ_JASVDS010000010.1"/>
</dbReference>
<proteinExistence type="inferred from homology"/>
<dbReference type="PANTHER" id="PTHR30126">
    <property type="entry name" value="HTH-TYPE TRANSCRIPTIONAL REGULATOR"/>
    <property type="match status" value="1"/>
</dbReference>
<keyword evidence="3" id="KW-0238">DNA-binding</keyword>
<dbReference type="InterPro" id="IPR005119">
    <property type="entry name" value="LysR_subst-bd"/>
</dbReference>
<dbReference type="Proteomes" id="UP001238603">
    <property type="component" value="Unassembled WGS sequence"/>
</dbReference>
<evidence type="ECO:0000256" key="4">
    <source>
        <dbReference type="ARBA" id="ARBA00023163"/>
    </source>
</evidence>
<dbReference type="EMBL" id="JASVDS010000010">
    <property type="protein sequence ID" value="MDL5034594.1"/>
    <property type="molecule type" value="Genomic_DNA"/>
</dbReference>
<keyword evidence="4" id="KW-0804">Transcription</keyword>
<evidence type="ECO:0000259" key="5">
    <source>
        <dbReference type="PROSITE" id="PS50931"/>
    </source>
</evidence>
<dbReference type="SUPFAM" id="SSF46785">
    <property type="entry name" value="Winged helix' DNA-binding domain"/>
    <property type="match status" value="1"/>
</dbReference>
<dbReference type="PROSITE" id="PS50931">
    <property type="entry name" value="HTH_LYSR"/>
    <property type="match status" value="1"/>
</dbReference>
<dbReference type="InterPro" id="IPR036390">
    <property type="entry name" value="WH_DNA-bd_sf"/>
</dbReference>
<evidence type="ECO:0000256" key="3">
    <source>
        <dbReference type="ARBA" id="ARBA00023125"/>
    </source>
</evidence>
<name>A0ABT7LNZ2_9BURK</name>
<dbReference type="Gene3D" id="3.40.190.290">
    <property type="match status" value="1"/>
</dbReference>
<gene>
    <name evidence="6" type="ORF">QRD43_22000</name>
</gene>
<evidence type="ECO:0000313" key="6">
    <source>
        <dbReference type="EMBL" id="MDL5034594.1"/>
    </source>
</evidence>